<evidence type="ECO:0000313" key="2">
    <source>
        <dbReference type="EMBL" id="OKP10880.1"/>
    </source>
</evidence>
<organism evidence="2 3">
    <name type="scientific">Penicillium subrubescens</name>
    <dbReference type="NCBI Taxonomy" id="1316194"/>
    <lineage>
        <taxon>Eukaryota</taxon>
        <taxon>Fungi</taxon>
        <taxon>Dikarya</taxon>
        <taxon>Ascomycota</taxon>
        <taxon>Pezizomycotina</taxon>
        <taxon>Eurotiomycetes</taxon>
        <taxon>Eurotiomycetidae</taxon>
        <taxon>Eurotiales</taxon>
        <taxon>Aspergillaceae</taxon>
        <taxon>Penicillium</taxon>
    </lineage>
</organism>
<dbReference type="STRING" id="1316194.A0A1Q5UEH9"/>
<dbReference type="GO" id="GO:0003917">
    <property type="term" value="F:DNA topoisomerase type I (single strand cut, ATP-independent) activity"/>
    <property type="evidence" value="ECO:0007669"/>
    <property type="project" value="InterPro"/>
</dbReference>
<proteinExistence type="predicted"/>
<comment type="caution">
    <text evidence="2">The sequence shown here is derived from an EMBL/GenBank/DDBJ whole genome shotgun (WGS) entry which is preliminary data.</text>
</comment>
<dbReference type="Pfam" id="PF01370">
    <property type="entry name" value="Epimerase"/>
    <property type="match status" value="1"/>
</dbReference>
<evidence type="ECO:0000313" key="3">
    <source>
        <dbReference type="Proteomes" id="UP000186955"/>
    </source>
</evidence>
<name>A0A1Q5UEH9_9EURO</name>
<dbReference type="AlphaFoldDB" id="A0A1Q5UEH9"/>
<dbReference type="SUPFAM" id="SSF51735">
    <property type="entry name" value="NAD(P)-binding Rossmann-fold domains"/>
    <property type="match status" value="1"/>
</dbReference>
<dbReference type="InterPro" id="IPR051783">
    <property type="entry name" value="NAD(P)-dependent_oxidoreduct"/>
</dbReference>
<evidence type="ECO:0000259" key="1">
    <source>
        <dbReference type="Pfam" id="PF01370"/>
    </source>
</evidence>
<dbReference type="EMBL" id="MNBE01000310">
    <property type="protein sequence ID" value="OKP10880.1"/>
    <property type="molecule type" value="Genomic_DNA"/>
</dbReference>
<reference evidence="2 3" key="1">
    <citation type="submission" date="2016-10" db="EMBL/GenBank/DDBJ databases">
        <title>Genome sequence of the ascomycete fungus Penicillium subrubescens.</title>
        <authorList>
            <person name="De Vries R.P."/>
            <person name="Peng M."/>
            <person name="Dilokpimol A."/>
            <person name="Hilden K."/>
            <person name="Makela M.R."/>
            <person name="Grigoriev I."/>
            <person name="Riley R."/>
            <person name="Granchi Z."/>
        </authorList>
    </citation>
    <scope>NUCLEOTIDE SEQUENCE [LARGE SCALE GENOMIC DNA]</scope>
    <source>
        <strain evidence="2 3">CBS 132785</strain>
    </source>
</reference>
<sequence>MPPRLFIVGATGYAGGDFIALLTALHPDLDFRAFVRSAEKARLLSETIPAVQCVVGSSHDNDLLATESEAADIVVQIADTDDEELSFAMLGGVSRNKSGVYIHISGAGNLLDLSTEPGVSHPRVYGDKSDAEEILNLPPDRPHAAIEQELIRRAASTNTKIVIVSFPMLYGEGRGIFAKHAGHFQLYVQGVLSHGKAFVVGAGANRISTSHVSDASAALVFVIEEVLKGRDSRIRWGNEGYYFVESSESSFKEIATDVAKVLHQKQLIKSTEIDCLDSESVSKIWSLGPLIWGLNARARAEKLYELGWVPSSYPRTESMGAVIDSVLTSIKLKAELIIQLG</sequence>
<feature type="domain" description="NAD-dependent epimerase/dehydratase" evidence="1">
    <location>
        <begin position="6"/>
        <end position="229"/>
    </location>
</feature>
<dbReference type="GO" id="GO:0004029">
    <property type="term" value="F:aldehyde dehydrogenase (NAD+) activity"/>
    <property type="evidence" value="ECO:0007669"/>
    <property type="project" value="TreeGrafter"/>
</dbReference>
<dbReference type="PROSITE" id="PS00396">
    <property type="entry name" value="TOPO_IA_1"/>
    <property type="match status" value="1"/>
</dbReference>
<dbReference type="Proteomes" id="UP000186955">
    <property type="component" value="Unassembled WGS sequence"/>
</dbReference>
<dbReference type="PANTHER" id="PTHR48079">
    <property type="entry name" value="PROTEIN YEEZ"/>
    <property type="match status" value="1"/>
</dbReference>
<dbReference type="GO" id="GO:0005737">
    <property type="term" value="C:cytoplasm"/>
    <property type="evidence" value="ECO:0007669"/>
    <property type="project" value="TreeGrafter"/>
</dbReference>
<protein>
    <recommendedName>
        <fullName evidence="1">NAD-dependent epimerase/dehydratase domain-containing protein</fullName>
    </recommendedName>
</protein>
<dbReference type="Gene3D" id="3.40.50.720">
    <property type="entry name" value="NAD(P)-binding Rossmann-like Domain"/>
    <property type="match status" value="1"/>
</dbReference>
<dbReference type="OrthoDB" id="2130169at2759"/>
<dbReference type="InterPro" id="IPR036291">
    <property type="entry name" value="NAD(P)-bd_dom_sf"/>
</dbReference>
<dbReference type="PANTHER" id="PTHR48079:SF6">
    <property type="entry name" value="NAD(P)-BINDING DOMAIN-CONTAINING PROTEIN-RELATED"/>
    <property type="match status" value="1"/>
</dbReference>
<keyword evidence="3" id="KW-1185">Reference proteome</keyword>
<gene>
    <name evidence="2" type="ORF">PENSUB_3700</name>
</gene>
<dbReference type="InterPro" id="IPR001509">
    <property type="entry name" value="Epimerase_deHydtase"/>
</dbReference>
<accession>A0A1Q5UEH9</accession>
<dbReference type="InterPro" id="IPR023406">
    <property type="entry name" value="Topo_IA_AS"/>
</dbReference>